<feature type="compositionally biased region" description="Polar residues" evidence="2">
    <location>
        <begin position="1490"/>
        <end position="1499"/>
    </location>
</feature>
<evidence type="ECO:0000313" key="5">
    <source>
        <dbReference type="EMBL" id="CAB4602972.1"/>
    </source>
</evidence>
<dbReference type="Gene3D" id="2.180.10.10">
    <property type="entry name" value="RHS repeat-associated core"/>
    <property type="match status" value="1"/>
</dbReference>
<feature type="transmembrane region" description="Helical" evidence="3">
    <location>
        <begin position="1316"/>
        <end position="1336"/>
    </location>
</feature>
<keyword evidence="3" id="KW-0472">Membrane</keyword>
<keyword evidence="3" id="KW-1133">Transmembrane helix</keyword>
<reference evidence="5" key="1">
    <citation type="submission" date="2020-05" db="EMBL/GenBank/DDBJ databases">
        <authorList>
            <person name="Chiriac C."/>
            <person name="Salcher M."/>
            <person name="Ghai R."/>
            <person name="Kavagutti S V."/>
        </authorList>
    </citation>
    <scope>NUCLEOTIDE SEQUENCE</scope>
</reference>
<dbReference type="InterPro" id="IPR022385">
    <property type="entry name" value="Rhs_assc_core"/>
</dbReference>
<dbReference type="Pfam" id="PF05593">
    <property type="entry name" value="RHS_repeat"/>
    <property type="match status" value="1"/>
</dbReference>
<dbReference type="Pfam" id="PF25023">
    <property type="entry name" value="TEN_YD-shell"/>
    <property type="match status" value="1"/>
</dbReference>
<evidence type="ECO:0000259" key="4">
    <source>
        <dbReference type="Pfam" id="PF25023"/>
    </source>
</evidence>
<accession>A0A6J6GNM0</accession>
<name>A0A6J6GNM0_9ZZZZ</name>
<feature type="transmembrane region" description="Helical" evidence="3">
    <location>
        <begin position="1343"/>
        <end position="1363"/>
    </location>
</feature>
<feature type="transmembrane region" description="Helical" evidence="3">
    <location>
        <begin position="1375"/>
        <end position="1393"/>
    </location>
</feature>
<keyword evidence="1" id="KW-0677">Repeat</keyword>
<dbReference type="InterPro" id="IPR031325">
    <property type="entry name" value="RHS_repeat"/>
</dbReference>
<organism evidence="5">
    <name type="scientific">freshwater metagenome</name>
    <dbReference type="NCBI Taxonomy" id="449393"/>
    <lineage>
        <taxon>unclassified sequences</taxon>
        <taxon>metagenomes</taxon>
        <taxon>ecological metagenomes</taxon>
    </lineage>
</organism>
<feature type="region of interest" description="Disordered" evidence="2">
    <location>
        <begin position="684"/>
        <end position="705"/>
    </location>
</feature>
<protein>
    <submittedName>
        <fullName evidence="5">Unannotated protein</fullName>
    </submittedName>
</protein>
<keyword evidence="3" id="KW-0812">Transmembrane</keyword>
<evidence type="ECO:0000256" key="2">
    <source>
        <dbReference type="SAM" id="MobiDB-lite"/>
    </source>
</evidence>
<dbReference type="EMBL" id="CAEZUP010000015">
    <property type="protein sequence ID" value="CAB4602972.1"/>
    <property type="molecule type" value="Genomic_DNA"/>
</dbReference>
<dbReference type="InterPro" id="IPR006530">
    <property type="entry name" value="YD"/>
</dbReference>
<feature type="domain" description="Teneurin-like YD-shell" evidence="4">
    <location>
        <begin position="1023"/>
        <end position="1164"/>
    </location>
</feature>
<proteinExistence type="predicted"/>
<sequence length="1523" mass="155840">MASISTAPRIRPLLLGIAAVGVSFALLASGCAGSNDSPSRSAGGAAGNPVDLPALPAGTGSGERVPLWFGATVAPDSWVSSSLSPTLVVPGATGAWNFTVTDLSGGTSTFGSKQFKENGASARIPLGTLTDRQAYTWIATSDGQQSVAGTFSVDTQLADVQDVDTVGGVATNLSSGEAAYSWASHAMQSLGGSVGIGLQFQGSNPVDPGVPDGWKLLSSSGSAYVSVVTREDGSVGLVAKNGQVSNYREGAGGSWDAVKLSGDSLDTSGLAPVIIANPDKSWSVTSKGSTSTFLDDNGDGTANLTGVSSDGKAMLQQEWAGGLLRSITDPVSGRSVDLIYGGGSCPKVVSGFVAAPTGMVCQVKFWDGSTSSVSYVTLPDGSVSIGRMVDYAEAGADGAVVSDVAYDAAGRIARTRSPLVAVAAASNLISPDDSAYWSEILYTPEGRVLSATEPAPSVGGTRCTRTYINEGSQTTVSDGCLGRELGTVTFDSTTFFALRESNILGQERVSSWNFASGELLSVSDFTGLVTANRFVDGLLVETKGPSRDLSSAQATLRQYDESYADSAEGVAMRGLDVTYWPSASERGDNAIQELGPVMGGKLAPSLTLNWDSSPAGNNAGWSALMTGALTIGQAGSYRFQSGNTNAKLRVANIACENGGCDAVSLPAGPVSIRVDVSSGESRSSIDLTWAGPDTGGGSQSIPTDRLGPQYGYATEMNVIDPNAVRSDVENISRSSYSNPATGLLTSRANGAGSVSKVTYEAAGWSRAVTSTLPGGNALQSTWWGDKESATAPCPGAKSVVQAGASKGTITPGPDGGDGPSAQQWYTAAGRVAATAMANGATQCMIYDSAGRILSTETLNMGRVTKSVYDYAVGGNPLMSSVTATLGTEVTTTSVEVDLAGRTVQTIDPFGVVVVNTYDTRTGQAASATTTAPGSAPSVSSNTYDEFGRLQSIAIDGRTMATVGYDDLGLPTTVTNGNGVISTFGYDNSDRLVSAVRTAGNGGSFTSSRVLSAGGATSRATLAANGRTSTFDYTHDASSRLSAVSVSAGLVSEQKSWDYTYDANSNRSTQRQTVNGVSSADYAYAYDSADRLTGTNDPTASGGIVYDERGNATTLGSNTFTYDASNLLVEVSDGTITIGYDRDVNGAIFSKRTTVAGATTTVFYASGGIVLDQEKRPVAQIMTLPGGVLFTRSLAPAVPNQWDYTTISGDRFFSTDDAGSLIGDVAVFDPFGQLLTAPTPADPGLPDLSWQAATGNETAALAVAIVAMGSRVYVPALGRFVQLDPVSGGSANGYDYANQSPLAMDDPSGESVQDPSWTTWLGMGLVAMAGAAGSLVAPASFAPLAAMVFGGIIGTLAGFANLAVQIALGTVSDVDFATVFVGLLAGIAAGSIIGKIRWVRYQKSIPENNDLVRIVLNDAKYSKSAGVSGSYGRASKASAPASAANRATVRPPSAARVPVQPGAAVGGNGSSAVGQPVRMRPPTNVAARPPSNGSNGSQDLLQGQMDFLADMKLLRKMGVLKGFD</sequence>
<feature type="region of interest" description="Disordered" evidence="2">
    <location>
        <begin position="1440"/>
        <end position="1499"/>
    </location>
</feature>
<evidence type="ECO:0000256" key="1">
    <source>
        <dbReference type="ARBA" id="ARBA00022737"/>
    </source>
</evidence>
<evidence type="ECO:0000256" key="3">
    <source>
        <dbReference type="SAM" id="Phobius"/>
    </source>
</evidence>
<gene>
    <name evidence="5" type="ORF">UFOPK1835_00559</name>
</gene>
<dbReference type="InterPro" id="IPR056823">
    <property type="entry name" value="TEN-like_YD-shell"/>
</dbReference>
<dbReference type="NCBIfam" id="TIGR01643">
    <property type="entry name" value="YD_repeat_2x"/>
    <property type="match status" value="1"/>
</dbReference>
<dbReference type="NCBIfam" id="TIGR03696">
    <property type="entry name" value="Rhs_assc_core"/>
    <property type="match status" value="1"/>
</dbReference>